<proteinExistence type="predicted"/>
<dbReference type="InterPro" id="IPR011990">
    <property type="entry name" value="TPR-like_helical_dom_sf"/>
</dbReference>
<evidence type="ECO:0000313" key="1">
    <source>
        <dbReference type="EMBL" id="CAF1153580.1"/>
    </source>
</evidence>
<organism evidence="1 2">
    <name type="scientific">Adineta steineri</name>
    <dbReference type="NCBI Taxonomy" id="433720"/>
    <lineage>
        <taxon>Eukaryota</taxon>
        <taxon>Metazoa</taxon>
        <taxon>Spiralia</taxon>
        <taxon>Gnathifera</taxon>
        <taxon>Rotifera</taxon>
        <taxon>Eurotatoria</taxon>
        <taxon>Bdelloidea</taxon>
        <taxon>Adinetida</taxon>
        <taxon>Adinetidae</taxon>
        <taxon>Adineta</taxon>
    </lineage>
</organism>
<evidence type="ECO:0000313" key="2">
    <source>
        <dbReference type="Proteomes" id="UP000663877"/>
    </source>
</evidence>
<gene>
    <name evidence="1" type="ORF">BJG266_LOCUS24232</name>
</gene>
<dbReference type="InterPro" id="IPR019734">
    <property type="entry name" value="TPR_rpt"/>
</dbReference>
<comment type="caution">
    <text evidence="1">The sequence shown here is derived from an EMBL/GenBank/DDBJ whole genome shotgun (WGS) entry which is preliminary data.</text>
</comment>
<evidence type="ECO:0008006" key="3">
    <source>
        <dbReference type="Google" id="ProtNLM"/>
    </source>
</evidence>
<dbReference type="SUPFAM" id="SSF48452">
    <property type="entry name" value="TPR-like"/>
    <property type="match status" value="1"/>
</dbReference>
<protein>
    <recommendedName>
        <fullName evidence="3">Tetratricopeptide repeat protein</fullName>
    </recommendedName>
</protein>
<dbReference type="Gene3D" id="1.25.40.10">
    <property type="entry name" value="Tetratricopeptide repeat domain"/>
    <property type="match status" value="1"/>
</dbReference>
<dbReference type="EMBL" id="CAJNOI010000171">
    <property type="protein sequence ID" value="CAF1153580.1"/>
    <property type="molecule type" value="Genomic_DNA"/>
</dbReference>
<sequence>MNEFNLSSTTLDEIQNHDDFRVVWYSADNHISSELTYFAHYLEKCDSIDTCKNYIREIKSERKILLVLINLFKHVAEFVGDIQRIRLEYESSLTYELNCLLMREKVLPSNHQDIGKSLNNIGLCYEHLNERKLALDYYGRGLAVYEQCLSATDDRWTIPCKIEKLSVEMNQFNI</sequence>
<reference evidence="1" key="1">
    <citation type="submission" date="2021-02" db="EMBL/GenBank/DDBJ databases">
        <authorList>
            <person name="Nowell W R."/>
        </authorList>
    </citation>
    <scope>NUCLEOTIDE SEQUENCE</scope>
</reference>
<name>A0A814SWS5_9BILA</name>
<dbReference type="AlphaFoldDB" id="A0A814SWS5"/>
<dbReference type="Proteomes" id="UP000663877">
    <property type="component" value="Unassembled WGS sequence"/>
</dbReference>
<accession>A0A814SWS5</accession>
<dbReference type="SMART" id="SM00028">
    <property type="entry name" value="TPR"/>
    <property type="match status" value="1"/>
</dbReference>